<keyword evidence="12" id="KW-1185">Reference proteome</keyword>
<feature type="region of interest" description="Disordered" evidence="9">
    <location>
        <begin position="493"/>
        <end position="512"/>
    </location>
</feature>
<feature type="compositionally biased region" description="Polar residues" evidence="9">
    <location>
        <begin position="215"/>
        <end position="231"/>
    </location>
</feature>
<dbReference type="CDD" id="cd06760">
    <property type="entry name" value="PDZ4_PDZD2-PDZ2_hPro-IL-16-like"/>
    <property type="match status" value="1"/>
</dbReference>
<feature type="compositionally biased region" description="Low complexity" evidence="9">
    <location>
        <begin position="272"/>
        <end position="292"/>
    </location>
</feature>
<feature type="region of interest" description="Disordered" evidence="9">
    <location>
        <begin position="965"/>
        <end position="1009"/>
    </location>
</feature>
<dbReference type="FunFam" id="2.30.42.10:FF:000102">
    <property type="entry name" value="Putative pro-interleukin-16"/>
    <property type="match status" value="1"/>
</dbReference>
<feature type="compositionally biased region" description="Polar residues" evidence="9">
    <location>
        <begin position="1777"/>
        <end position="1806"/>
    </location>
</feature>
<keyword evidence="6" id="KW-0597">Phosphoprotein</keyword>
<evidence type="ECO:0000256" key="7">
    <source>
        <dbReference type="ARBA" id="ARBA00022737"/>
    </source>
</evidence>
<feature type="compositionally biased region" description="Polar residues" evidence="9">
    <location>
        <begin position="1503"/>
        <end position="1535"/>
    </location>
</feature>
<dbReference type="GeneTree" id="ENSGT00940000157749"/>
<evidence type="ECO:0000313" key="12">
    <source>
        <dbReference type="Proteomes" id="UP001108240"/>
    </source>
</evidence>
<feature type="region of interest" description="Disordered" evidence="9">
    <location>
        <begin position="1601"/>
        <end position="1669"/>
    </location>
</feature>
<dbReference type="InterPro" id="IPR036034">
    <property type="entry name" value="PDZ_sf"/>
</dbReference>
<dbReference type="Proteomes" id="UP001108240">
    <property type="component" value="Unplaced"/>
</dbReference>
<dbReference type="Gene3D" id="2.30.42.10">
    <property type="match status" value="7"/>
</dbReference>
<evidence type="ECO:0000259" key="10">
    <source>
        <dbReference type="PROSITE" id="PS50106"/>
    </source>
</evidence>
<feature type="region of interest" description="Disordered" evidence="9">
    <location>
        <begin position="838"/>
        <end position="936"/>
    </location>
</feature>
<feature type="region of interest" description="Disordered" evidence="9">
    <location>
        <begin position="197"/>
        <end position="316"/>
    </location>
</feature>
<dbReference type="CDD" id="cd06759">
    <property type="entry name" value="PDZ3_PDZD2-PDZ1_hPro-IL-16-like"/>
    <property type="match status" value="1"/>
</dbReference>
<evidence type="ECO:0000256" key="6">
    <source>
        <dbReference type="ARBA" id="ARBA00022553"/>
    </source>
</evidence>
<accession>A0A9J8C6R8</accession>
<evidence type="ECO:0000256" key="2">
    <source>
        <dbReference type="ARBA" id="ARBA00004496"/>
    </source>
</evidence>
<keyword evidence="8" id="KW-0539">Nucleus</keyword>
<keyword evidence="5" id="KW-0964">Secreted</keyword>
<dbReference type="CDD" id="cd06761">
    <property type="entry name" value="PDZ5_PDZD2-like"/>
    <property type="match status" value="1"/>
</dbReference>
<proteinExistence type="predicted"/>
<feature type="region of interest" description="Disordered" evidence="9">
    <location>
        <begin position="643"/>
        <end position="687"/>
    </location>
</feature>
<evidence type="ECO:0000313" key="11">
    <source>
        <dbReference type="Ensembl" id="ENSCCRP00000161030.1"/>
    </source>
</evidence>
<evidence type="ECO:0000256" key="1">
    <source>
        <dbReference type="ARBA" id="ARBA00004123"/>
    </source>
</evidence>
<dbReference type="CDD" id="cd06763">
    <property type="entry name" value="PDZ7_PDZD2-PDZ4_hPro-IL-16-like"/>
    <property type="match status" value="1"/>
</dbReference>
<evidence type="ECO:0000256" key="3">
    <source>
        <dbReference type="ARBA" id="ARBA00004613"/>
    </source>
</evidence>
<dbReference type="SUPFAM" id="SSF50156">
    <property type="entry name" value="PDZ domain-like"/>
    <property type="match status" value="7"/>
</dbReference>
<feature type="compositionally biased region" description="Basic and acidic residues" evidence="9">
    <location>
        <begin position="678"/>
        <end position="687"/>
    </location>
</feature>
<dbReference type="CDD" id="cd06758">
    <property type="entry name" value="PDZ2_PDZD2-like"/>
    <property type="match status" value="1"/>
</dbReference>
<feature type="region of interest" description="Disordered" evidence="9">
    <location>
        <begin position="1293"/>
        <end position="1340"/>
    </location>
</feature>
<dbReference type="GO" id="GO:0005576">
    <property type="term" value="C:extracellular region"/>
    <property type="evidence" value="ECO:0007669"/>
    <property type="project" value="UniProtKB-SubCell"/>
</dbReference>
<feature type="region of interest" description="Disordered" evidence="9">
    <location>
        <begin position="464"/>
        <end position="483"/>
    </location>
</feature>
<dbReference type="GO" id="GO:0005634">
    <property type="term" value="C:nucleus"/>
    <property type="evidence" value="ECO:0007669"/>
    <property type="project" value="UniProtKB-SubCell"/>
</dbReference>
<keyword evidence="4" id="KW-0963">Cytoplasm</keyword>
<feature type="region of interest" description="Disordered" evidence="9">
    <location>
        <begin position="1503"/>
        <end position="1580"/>
    </location>
</feature>
<evidence type="ECO:0000256" key="5">
    <source>
        <dbReference type="ARBA" id="ARBA00022525"/>
    </source>
</evidence>
<feature type="domain" description="PDZ" evidence="10">
    <location>
        <begin position="97"/>
        <end position="158"/>
    </location>
</feature>
<keyword evidence="7" id="KW-0677">Repeat</keyword>
<dbReference type="GO" id="GO:0005737">
    <property type="term" value="C:cytoplasm"/>
    <property type="evidence" value="ECO:0007669"/>
    <property type="project" value="UniProtKB-SubCell"/>
</dbReference>
<feature type="compositionally biased region" description="Low complexity" evidence="9">
    <location>
        <begin position="1553"/>
        <end position="1569"/>
    </location>
</feature>
<feature type="compositionally biased region" description="Low complexity" evidence="9">
    <location>
        <begin position="990"/>
        <end position="1008"/>
    </location>
</feature>
<feature type="domain" description="PDZ" evidence="10">
    <location>
        <begin position="554"/>
        <end position="640"/>
    </location>
</feature>
<feature type="compositionally biased region" description="Polar residues" evidence="9">
    <location>
        <begin position="1631"/>
        <end position="1655"/>
    </location>
</feature>
<sequence length="2327" mass="251283">MPITQENALSHLPLLENWLWAREKDRDEGNEPQMSTGSVCKAAIRKLVEYIQLNFAEVESPLYGSSQFREEIDAEVKAVYLNKSEEDGPEFGLSFGNIPIFGDPEGKKKGVRRRRRKGDKGPVLDVGCIWVTEVKKNSPAARCGDIKLRDELLSLNGQLMVGVDVTGASYLADQCWNGGCIYLIMLRRIKRKAPLPPCNGSGGNSVDASDEHQRNVSSKPAGSPTQNGQNGKRTRKFGVISRSSFTRNSKDSKDSRDIEHENGYSSMEAEVTSPESSTPQDTPTDDTTLPSRSRSRLSEGYKTESISSEPYSQPREGSRIWKMHMVKGQDGLGIQITGGRGSKRSPHGIIVAHVEEGGAAQRDGRLKAGDELLMINGHSLVGLSHQEAVAVLRSTAGLVQLVVASRVSLSLRVNQLHTKSIIVCHCIGKCLHAQMMNSSCCGPCIKLEERGRFESSKGCCRSPTPMKFRSRSQGGGSRLESVGEDDELIVENGDAGSDVAEKPARGGRKHSLPQQLDTVGIRQEYQIVKKSARSLSTVQVESPWRLAQPSIISNIVLMKGQGKGLGFSIVGGQDSARGRMGIFVKTIFPNGAAAADGRLKEGDEILEVNGESLQGLTHQQAIQTFKQLKKGVVTLTVRTRLRSPSLTPCPTPTLLSRSSSPNSNASGGTPVPPSFEDGDSRKGPGPKDRIIMEVTLNKEPGVGLGIGACCLTLENSTPGIYIHSLAPGSVAKMDSRLSRGDQLLEVDSVSLRHAALSEAYAILSECGPGPVSLIISRHPNPKVSEQEMDEVITRSTHRDSHSSHTLGKLPALFWSDCSLSSEAELSQYFSVHDAPSHSSLSETMAMGSSDDDMLHSSRSCNTSMEESAAPRSPTTPECCKASGGAGRTADPPQQASVGSSPSSVRSPLLRQRRVICYDDEPSDDETGLEEDSGPFRRRLRGVSDVSHHHHQEEDSGIVIATSSVEVDDESQDSSESHRQIGSEPATPLYGSSLESEEGPSGQPSPESPFMSIRCMEAAGGTNLGIKKDAHREGQEVKRSPKLEHKAVTRVKSMMTKGEEQPLLPATAAQVAQNNTRPPCRMLHCKKGESSELAGVCTIETIVLQRNETESFGLDLEIKSAPLKVLITGLRPGGVAEREASGKMSVGDEIVTIGDTPVCTSTYQEICDLMHNLPVTLTLEIKKPVSGELHPAYNIYCFLELTNEKSILALLMDLSQVATFKEKDKSVLDSTDASAKTEECSQVDERGTAAQSQPNLLDLSALDVGNSACHFPVGKTFLNSYSRNFSSMGEDIVPLEKGQGEKPSMYSLVEDGDSESDSADSAVKVEPSQGHCEGPQDTDSDEEEVELCYSTVSQPAFSQSEGSCLPDRKSMANCQTFDSLASGGILASMDLHNPLSLTMQDKDSQDNHSVSKLPDPLCPQVSGDDLLNGESGHTPKQYEAMCASQRTPSNCNTDEKCETISKSVQICQTPTGVPRPTVTQAISHVTPRSQERTTELLSDASQSVEKLNTGQVPPGSTLSQPKALNGKTSGQASSTIAPKDQEREKVHPILDLKSSVSQTQSKSTSSCVKSLGTKSLNDTPISPLLRSRLKVDDKKSNTCSKLKGLSIKSKSKDQEQSVSRTPRVESPGQKKALSSPSQSPKVISKRTTPTGSPKSTRTSEKIRVTSCKTDQPTVSSVLKTNFINTTKEELKPSKKEQVSDLKEQVSKSEVTVINTQRTFIEVRLSSSSSSTPVLTRKEVGNASNLSLASMSVDQVHWEESNSDSSLGRHTVPLESTNSLSISSHHNGTNKSNETSCNGQEENLLRNSNNKDDASSLKTSLSKLYLKGLDRRSCSTDISGSLDPNPFSVRQRIQSFENLASFDGSVIKCIDIPFYTNNSKPPLNRRLSGYAGSVSSQSSDSRSLRRSFSSCVDNLSSTPSPPFPQNSSSTSVVTISESTPQNQTTEAVMKEKVRNEASVNQPAVHTPPVLRSRNARAHGGLSRSKLREIKALSMPELDKLCTEDFTSDPGNVIFKTELEIYPCRSIDPASHNLQCTVVTRVSRVDAGVLGSTSNGDQHEGQITGLSCWSISLKDLESSTLDQNKVQDVLCSLKTKLDVTGLIQETSTLSEVKDDIYFVILTKEQGSGLGFSIAGGVDLEQKSITVHRVFTRGVAGVEGTIHRGDRILSINGTSLSGITHAEALSCLHQTRMPKQALVIIQKDKNTEPTSPRQELPLQTGICPTPAHRDSVREHKTNGALSVELQKTTAGLGFSLDGGKASAHGDRPLFIKRIFRGGAAEQSRVIDVGDELLAINGRSLQGLMHYDAWNIIKTVSEGPVQLVIRKPRTSV</sequence>
<feature type="compositionally biased region" description="Polar residues" evidence="9">
    <location>
        <begin position="856"/>
        <end position="865"/>
    </location>
</feature>
<dbReference type="PANTHER" id="PTHR11324:SF16">
    <property type="entry name" value="PDZ DOMAIN-CONTAINING PROTEIN 2"/>
    <property type="match status" value="1"/>
</dbReference>
<feature type="compositionally biased region" description="Basic and acidic residues" evidence="9">
    <location>
        <begin position="1234"/>
        <end position="1246"/>
    </location>
</feature>
<reference evidence="11" key="1">
    <citation type="submission" date="2025-08" db="UniProtKB">
        <authorList>
            <consortium name="Ensembl"/>
        </authorList>
    </citation>
    <scope>IDENTIFICATION</scope>
</reference>
<dbReference type="CDD" id="cd06762">
    <property type="entry name" value="PDZ6_PDZD2-PDZ3_hPro-IL-16-like"/>
    <property type="match status" value="1"/>
</dbReference>
<evidence type="ECO:0000256" key="8">
    <source>
        <dbReference type="ARBA" id="ARBA00023242"/>
    </source>
</evidence>
<evidence type="ECO:0000256" key="9">
    <source>
        <dbReference type="SAM" id="MobiDB-lite"/>
    </source>
</evidence>
<feature type="compositionally biased region" description="Basic and acidic residues" evidence="9">
    <location>
        <begin position="1538"/>
        <end position="1549"/>
    </location>
</feature>
<dbReference type="Ensembl" id="ENSCCRT00000193415.1">
    <property type="protein sequence ID" value="ENSCCRP00000161030.1"/>
    <property type="gene ID" value="ENSCCRG00000017026.2"/>
</dbReference>
<protein>
    <submittedName>
        <fullName evidence="11">PDZ domain containing 2</fullName>
    </submittedName>
</protein>
<dbReference type="InterPro" id="IPR001478">
    <property type="entry name" value="PDZ"/>
</dbReference>
<feature type="region of interest" description="Disordered" evidence="9">
    <location>
        <begin position="1908"/>
        <end position="1943"/>
    </location>
</feature>
<dbReference type="FunFam" id="2.30.42.10:FF:000127">
    <property type="entry name" value="Pro-interleukin-16"/>
    <property type="match status" value="1"/>
</dbReference>
<feature type="domain" description="PDZ" evidence="10">
    <location>
        <begin position="2238"/>
        <end position="2323"/>
    </location>
</feature>
<dbReference type="PROSITE" id="PS50106">
    <property type="entry name" value="PDZ"/>
    <property type="match status" value="7"/>
</dbReference>
<feature type="compositionally biased region" description="Low complexity" evidence="9">
    <location>
        <begin position="891"/>
        <end position="909"/>
    </location>
</feature>
<feature type="domain" description="PDZ" evidence="10">
    <location>
        <begin position="693"/>
        <end position="767"/>
    </location>
</feature>
<comment type="subcellular location">
    <subcellularLocation>
        <location evidence="2">Cytoplasm</location>
    </subcellularLocation>
    <subcellularLocation>
        <location evidence="1">Nucleus</location>
    </subcellularLocation>
    <subcellularLocation>
        <location evidence="3">Secreted</location>
    </subcellularLocation>
</comment>
<feature type="compositionally biased region" description="Basic and acidic residues" evidence="9">
    <location>
        <begin position="248"/>
        <end position="262"/>
    </location>
</feature>
<feature type="compositionally biased region" description="Acidic residues" evidence="9">
    <location>
        <begin position="917"/>
        <end position="932"/>
    </location>
</feature>
<dbReference type="Pfam" id="PF00595">
    <property type="entry name" value="PDZ"/>
    <property type="match status" value="5"/>
</dbReference>
<dbReference type="PANTHER" id="PTHR11324">
    <property type="entry name" value="IL16-RELATED"/>
    <property type="match status" value="1"/>
</dbReference>
<organism evidence="11 12">
    <name type="scientific">Cyprinus carpio carpio</name>
    <dbReference type="NCBI Taxonomy" id="630221"/>
    <lineage>
        <taxon>Eukaryota</taxon>
        <taxon>Metazoa</taxon>
        <taxon>Chordata</taxon>
        <taxon>Craniata</taxon>
        <taxon>Vertebrata</taxon>
        <taxon>Euteleostomi</taxon>
        <taxon>Actinopterygii</taxon>
        <taxon>Neopterygii</taxon>
        <taxon>Teleostei</taxon>
        <taxon>Ostariophysi</taxon>
        <taxon>Cypriniformes</taxon>
        <taxon>Cyprinidae</taxon>
        <taxon>Cyprininae</taxon>
        <taxon>Cyprinus</taxon>
    </lineage>
</organism>
<feature type="region of interest" description="Disordered" evidence="9">
    <location>
        <begin position="1777"/>
        <end position="1813"/>
    </location>
</feature>
<feature type="compositionally biased region" description="Low complexity" evidence="9">
    <location>
        <begin position="643"/>
        <end position="669"/>
    </location>
</feature>
<name>A0A9J8C6R8_CYPCA</name>
<evidence type="ECO:0000256" key="4">
    <source>
        <dbReference type="ARBA" id="ARBA00022490"/>
    </source>
</evidence>
<feature type="compositionally biased region" description="Low complexity" evidence="9">
    <location>
        <begin position="1925"/>
        <end position="1937"/>
    </location>
</feature>
<dbReference type="SMART" id="SM00228">
    <property type="entry name" value="PDZ"/>
    <property type="match status" value="7"/>
</dbReference>
<feature type="domain" description="PDZ" evidence="10">
    <location>
        <begin position="2115"/>
        <end position="2187"/>
    </location>
</feature>
<feature type="domain" description="PDZ" evidence="10">
    <location>
        <begin position="322"/>
        <end position="407"/>
    </location>
</feature>
<feature type="domain" description="PDZ" evidence="10">
    <location>
        <begin position="1100"/>
        <end position="1184"/>
    </location>
</feature>
<feature type="region of interest" description="Disordered" evidence="9">
    <location>
        <begin position="1230"/>
        <end position="1250"/>
    </location>
</feature>
<reference evidence="11" key="2">
    <citation type="submission" date="2025-09" db="UniProtKB">
        <authorList>
            <consortium name="Ensembl"/>
        </authorList>
    </citation>
    <scope>IDENTIFICATION</scope>
</reference>